<protein>
    <recommendedName>
        <fullName evidence="2">DUF1963 domain-containing protein</fullName>
    </recommendedName>
</protein>
<evidence type="ECO:0000313" key="1">
    <source>
        <dbReference type="EMBL" id="XBV89099.1"/>
    </source>
</evidence>
<evidence type="ECO:0008006" key="2">
    <source>
        <dbReference type="Google" id="ProtNLM"/>
    </source>
</evidence>
<dbReference type="KEGG" id="bkr:AAFP32_16290"/>
<accession>A0AAU7UL34</accession>
<dbReference type="EMBL" id="CP158281">
    <property type="protein sequence ID" value="XBV89099.1"/>
    <property type="molecule type" value="Genomic_DNA"/>
</dbReference>
<proteinExistence type="predicted"/>
<dbReference type="AlphaFoldDB" id="A0AAU7UL34"/>
<organism evidence="1">
    <name type="scientific">Brevibacterium koreense</name>
    <dbReference type="NCBI Taxonomy" id="3140787"/>
    <lineage>
        <taxon>Bacteria</taxon>
        <taxon>Bacillati</taxon>
        <taxon>Actinomycetota</taxon>
        <taxon>Actinomycetes</taxon>
        <taxon>Micrococcales</taxon>
        <taxon>Brevibacteriaceae</taxon>
        <taxon>Brevibacterium</taxon>
    </lineage>
</organism>
<dbReference type="RefSeq" id="WP_350270032.1">
    <property type="nucleotide sequence ID" value="NZ_CP158281.1"/>
</dbReference>
<sequence length="145" mass="16343">MYWPLTPREHEVALTMIRHAHPSPDDQNRATFTDPQREAWDQPAPITPQQRVTWESNLAEVVVTNPCECGSCPSIGMRPVTRVDDKSRDDTGGQGDFANRVILDATVDGCMLLLFIDDDSPSYLELAPTDDEVFTEFPPPERILF</sequence>
<gene>
    <name evidence="1" type="ORF">AAFP32_16290</name>
</gene>
<reference evidence="1" key="1">
    <citation type="submission" date="2024-06" db="EMBL/GenBank/DDBJ databases">
        <title>Brevibacterium koreense sp. nov., isolated from jogae-jeotgal, a Korean fermented seafood.</title>
        <authorList>
            <person name="Whon T.W."/>
            <person name="Nam S."/>
            <person name="Kim Y."/>
        </authorList>
    </citation>
    <scope>NUCLEOTIDE SEQUENCE</scope>
    <source>
        <strain evidence="1">CBA3109</strain>
    </source>
</reference>
<name>A0AAU7UL34_9MICO</name>